<name>A0A559A326_STREE</name>
<evidence type="ECO:0000313" key="4">
    <source>
        <dbReference type="Proteomes" id="UP000315060"/>
    </source>
</evidence>
<proteinExistence type="predicted"/>
<accession>A0A559A326</accession>
<organism evidence="2 6">
    <name type="scientific">Streptococcus pneumoniae</name>
    <dbReference type="NCBI Taxonomy" id="1313"/>
    <lineage>
        <taxon>Bacteria</taxon>
        <taxon>Bacillati</taxon>
        <taxon>Bacillota</taxon>
        <taxon>Bacilli</taxon>
        <taxon>Lactobacillales</taxon>
        <taxon>Streptococcaceae</taxon>
        <taxon>Streptococcus</taxon>
    </lineage>
</organism>
<dbReference type="Proteomes" id="UP000315060">
    <property type="component" value="Unassembled WGS sequence"/>
</dbReference>
<gene>
    <name evidence="3" type="ORF">AZJ28_03285</name>
    <name evidence="2" type="ORF">AZJ70_07225</name>
    <name evidence="1" type="ORF">AZK02_02225</name>
</gene>
<protein>
    <submittedName>
        <fullName evidence="2">Uncharacterized protein</fullName>
    </submittedName>
</protein>
<dbReference type="Proteomes" id="UP000320896">
    <property type="component" value="Unassembled WGS sequence"/>
</dbReference>
<evidence type="ECO:0000313" key="3">
    <source>
        <dbReference type="EMBL" id="TVX71211.1"/>
    </source>
</evidence>
<evidence type="ECO:0000313" key="6">
    <source>
        <dbReference type="Proteomes" id="UP000320896"/>
    </source>
</evidence>
<dbReference type="EMBL" id="VMVH01000023">
    <property type="protein sequence ID" value="TVW28325.1"/>
    <property type="molecule type" value="Genomic_DNA"/>
</dbReference>
<evidence type="ECO:0000313" key="5">
    <source>
        <dbReference type="Proteomes" id="UP000318940"/>
    </source>
</evidence>
<dbReference type="Proteomes" id="UP000318940">
    <property type="component" value="Unassembled WGS sequence"/>
</dbReference>
<sequence length="76" mass="9035">MAEIPAGARNQSRLQQIQLRYLIFYAKAHNSLTNFHYFLSFFSFIYKQTQAKSHCAIYDKTEKFRKSIHSHLSLSY</sequence>
<dbReference type="EMBL" id="VMWH01000078">
    <property type="protein sequence ID" value="TVW84020.1"/>
    <property type="molecule type" value="Genomic_DNA"/>
</dbReference>
<dbReference type="AlphaFoldDB" id="A0A559A326"/>
<evidence type="ECO:0000313" key="2">
    <source>
        <dbReference type="EMBL" id="TVW84020.1"/>
    </source>
</evidence>
<comment type="caution">
    <text evidence="2">The sequence shown here is derived from an EMBL/GenBank/DDBJ whole genome shotgun (WGS) entry which is preliminary data.</text>
</comment>
<evidence type="ECO:0000313" key="1">
    <source>
        <dbReference type="EMBL" id="TVW28325.1"/>
    </source>
</evidence>
<dbReference type="EMBL" id="VMYC01000052">
    <property type="protein sequence ID" value="TVX71211.1"/>
    <property type="molecule type" value="Genomic_DNA"/>
</dbReference>
<reference evidence="4 5" key="1">
    <citation type="submission" date="2019-07" db="EMBL/GenBank/DDBJ databases">
        <authorList>
            <person name="Mohale T."/>
        </authorList>
    </citation>
    <scope>NUCLEOTIDE SEQUENCE [LARGE SCALE GENOMIC DNA]</scope>
    <source>
        <strain evidence="2 6">NTPn 126</strain>
        <strain evidence="1 5">NTPn 189</strain>
        <strain evidence="3 4">NTPn 59</strain>
    </source>
</reference>